<keyword evidence="1 8" id="KW-0540">Nuclease</keyword>
<feature type="compositionally biased region" description="Basic and acidic residues" evidence="10">
    <location>
        <begin position="495"/>
        <end position="512"/>
    </location>
</feature>
<dbReference type="InterPro" id="IPR027520">
    <property type="entry name" value="Slx1"/>
</dbReference>
<keyword evidence="7 8" id="KW-0539">Nucleus</keyword>
<dbReference type="EMBL" id="JADCNL010000012">
    <property type="protein sequence ID" value="KAG0457697.1"/>
    <property type="molecule type" value="Genomic_DNA"/>
</dbReference>
<keyword evidence="11" id="KW-0812">Transmembrane</keyword>
<dbReference type="AlphaFoldDB" id="A0A835PUC2"/>
<dbReference type="InterPro" id="IPR050381">
    <property type="entry name" value="SLX1_endonuclease"/>
</dbReference>
<feature type="coiled-coil region" evidence="9">
    <location>
        <begin position="241"/>
        <end position="289"/>
    </location>
</feature>
<comment type="cofactor">
    <cofactor evidence="8">
        <name>a divalent metal cation</name>
        <dbReference type="ChEBI" id="CHEBI:60240"/>
    </cofactor>
</comment>
<dbReference type="GO" id="GO:0033557">
    <property type="term" value="C:Slx1-Slx4 complex"/>
    <property type="evidence" value="ECO:0007669"/>
    <property type="project" value="UniProtKB-UniRule"/>
</dbReference>
<feature type="compositionally biased region" description="Polar residues" evidence="10">
    <location>
        <begin position="452"/>
        <end position="463"/>
    </location>
</feature>
<comment type="function">
    <text evidence="8">Catalytic subunit of a heterodimeric structure-specific endonuclease that resolves DNA secondary structures generated during DNA repair and recombination. Has endonuclease activity towards branched DNA substrates, introducing single-strand cuts in duplex DNA close to junctions with ss-DNA.</text>
</comment>
<evidence type="ECO:0000313" key="13">
    <source>
        <dbReference type="EMBL" id="KAG0457697.1"/>
    </source>
</evidence>
<feature type="region of interest" description="Disordered" evidence="10">
    <location>
        <begin position="452"/>
        <end position="513"/>
    </location>
</feature>
<accession>A0A835PUC2</accession>
<evidence type="ECO:0000256" key="9">
    <source>
        <dbReference type="SAM" id="Coils"/>
    </source>
</evidence>
<dbReference type="PANTHER" id="PTHR20208:SF10">
    <property type="entry name" value="STRUCTURE-SPECIFIC ENDONUCLEASE SUBUNIT SLX1"/>
    <property type="match status" value="1"/>
</dbReference>
<keyword evidence="4 8" id="KW-0378">Hydrolase</keyword>
<dbReference type="EC" id="3.1.-.-" evidence="8"/>
<keyword evidence="14" id="KW-1185">Reference proteome</keyword>
<comment type="subunit">
    <text evidence="8">Forms a heterodimer with a member of the SLX4 family.</text>
</comment>
<dbReference type="InterPro" id="IPR000305">
    <property type="entry name" value="GIY-YIG_endonuc"/>
</dbReference>
<keyword evidence="2 8" id="KW-0255">Endonuclease</keyword>
<feature type="transmembrane region" description="Helical" evidence="11">
    <location>
        <begin position="17"/>
        <end position="34"/>
    </location>
</feature>
<dbReference type="HAMAP" id="MF_03100">
    <property type="entry name" value="Endonuc_su_Slx1"/>
    <property type="match status" value="1"/>
</dbReference>
<proteinExistence type="inferred from homology"/>
<feature type="compositionally biased region" description="Basic and acidic residues" evidence="10">
    <location>
        <begin position="310"/>
        <end position="320"/>
    </location>
</feature>
<name>A0A835PUC2_VANPL</name>
<sequence>MYLFCFGNRCFWRIRTMLLRLAITLIILSAVSQLLQPRFRFEITKFHVFCMLLILTVFLWYEILLPRICRWRARRAARLSERRRTEALELHKLRKTATRSCRNCHMPYRDQNPGGGRFMCSYCGHISKRPALDLPSQTGSPGITNAHVGKNGWLCEVDGSVNWAGHVLVSDCRCSAERSCCRTMVACKAISFIFSFVSWLCGKILRFDSSSEDGSSDSDNRGFLRKGDNGGNFQESRWEKARRKAEEKRQARLEKVMLEEEERKQREEVAKLVEERRKLRDEKLVAETEHSNGSALGGRTVRKAMKRVKRDREKEMDKASVKSYSDGEEFEKRASRENQMKQEFEKKAEDERQDLQKCVGDNLKPHTLYGSYGSKVAANKTRYFERMRGSFLPSSRGFGGASFFGGCKHNSATITKSVKPSSLFKNHGGNLINKRDAYSTVHMGDNSASCVVNKASDSSTSPPAVTDVQPRTMAPKKSWHQLFTRSSAVSPSPDRSGDVKLCEPRQSTDRDQLSNQNFVAQNFIENQVSIGQALPLISYPSTTNSFNSNASTHILPEAAYPPLKELSQNLILDAEIFEDPCYPPDPISTLRPVSNSLDTFPLENASEQQFSTNRLDTLSNEQEQSTWQMWGSPLAQEGLGSVSRPFGWSSLVQNTFAHQDVLHSSVHKSMLPPISKINNISPRLSTHSVHTGNFHQNSGTYSPVHHNEEIDFWQKNSLPHSTLQTIQDDQWLRTDLMDNIVESDATYDGPISSATVHPFPLHASSSLSKDDLALHDGNLEKLLSRGTGHFYREEFLWNVGAFPSGQREQGMGKRRGRFEANESDGLRQMRMAEVDRDRNEEEDEVEVVKGFFACYLLCSLSPRHKGHTYIGFTVNPRRRIKQHNGEKRCGAWRTKRGRPWEMAMCIYGFSSNVAALQFEWAWQHPTESLAVRKAAATFKSLSGVANKIKLAYTMLTLPSWENLNLTVNFFSTKYTIHSAGCPRLPAQMRVNICTLDELPCYAEGQGATCKKGHIEEEDDGEELITGFIEVATDHFGQPLQAKETMEELCYFTHSPDRNIASASSTPSSCNEDGGMGKLRPVSSTAELIDLCTPLSCILRTKTKRALFDSEIIDLTDSPLSIQL</sequence>
<feature type="transmembrane region" description="Helical" evidence="11">
    <location>
        <begin position="46"/>
        <end position="65"/>
    </location>
</feature>
<evidence type="ECO:0000256" key="6">
    <source>
        <dbReference type="ARBA" id="ARBA00023204"/>
    </source>
</evidence>
<keyword evidence="5 8" id="KW-0233">DNA recombination</keyword>
<keyword evidence="11" id="KW-0472">Membrane</keyword>
<feature type="compositionally biased region" description="Basic and acidic residues" evidence="10">
    <location>
        <begin position="218"/>
        <end position="228"/>
    </location>
</feature>
<feature type="region of interest" description="Disordered" evidence="10">
    <location>
        <begin position="210"/>
        <end position="241"/>
    </location>
</feature>
<dbReference type="PROSITE" id="PS50164">
    <property type="entry name" value="GIY_YIG"/>
    <property type="match status" value="1"/>
</dbReference>
<dbReference type="FunFam" id="3.40.1440.10:FF:000005">
    <property type="entry name" value="Structure-specific endonuclease subunit SLX1 homolog"/>
    <property type="match status" value="1"/>
</dbReference>
<dbReference type="InterPro" id="IPR035901">
    <property type="entry name" value="GIY-YIG_endonuc_sf"/>
</dbReference>
<comment type="caution">
    <text evidence="8">Lacks conserved residue(s) required for the propagation of feature annotation.</text>
</comment>
<evidence type="ECO:0000256" key="10">
    <source>
        <dbReference type="SAM" id="MobiDB-lite"/>
    </source>
</evidence>
<dbReference type="Gene3D" id="3.40.1440.10">
    <property type="entry name" value="GIY-YIG endonuclease"/>
    <property type="match status" value="1"/>
</dbReference>
<evidence type="ECO:0000256" key="7">
    <source>
        <dbReference type="ARBA" id="ARBA00023242"/>
    </source>
</evidence>
<evidence type="ECO:0000256" key="5">
    <source>
        <dbReference type="ARBA" id="ARBA00023172"/>
    </source>
</evidence>
<keyword evidence="3 8" id="KW-0227">DNA damage</keyword>
<keyword evidence="6 8" id="KW-0234">DNA repair</keyword>
<organism evidence="13 14">
    <name type="scientific">Vanilla planifolia</name>
    <name type="common">Vanilla</name>
    <dbReference type="NCBI Taxonomy" id="51239"/>
    <lineage>
        <taxon>Eukaryota</taxon>
        <taxon>Viridiplantae</taxon>
        <taxon>Streptophyta</taxon>
        <taxon>Embryophyta</taxon>
        <taxon>Tracheophyta</taxon>
        <taxon>Spermatophyta</taxon>
        <taxon>Magnoliopsida</taxon>
        <taxon>Liliopsida</taxon>
        <taxon>Asparagales</taxon>
        <taxon>Orchidaceae</taxon>
        <taxon>Vanilloideae</taxon>
        <taxon>Vanilleae</taxon>
        <taxon>Vanilla</taxon>
    </lineage>
</organism>
<keyword evidence="9" id="KW-0175">Coiled coil</keyword>
<evidence type="ECO:0000256" key="8">
    <source>
        <dbReference type="HAMAP-Rule" id="MF_03100"/>
    </source>
</evidence>
<evidence type="ECO:0000259" key="12">
    <source>
        <dbReference type="PROSITE" id="PS50164"/>
    </source>
</evidence>
<evidence type="ECO:0000313" key="14">
    <source>
        <dbReference type="Proteomes" id="UP000636800"/>
    </source>
</evidence>
<dbReference type="GO" id="GO:0017108">
    <property type="term" value="F:5'-flap endonuclease activity"/>
    <property type="evidence" value="ECO:0007669"/>
    <property type="project" value="InterPro"/>
</dbReference>
<dbReference type="PANTHER" id="PTHR20208">
    <property type="entry name" value="STRUCTURE-SPECIFIC ENDONUCLEASE SUBUNIT SLX1"/>
    <property type="match status" value="1"/>
</dbReference>
<evidence type="ECO:0000256" key="3">
    <source>
        <dbReference type="ARBA" id="ARBA00022763"/>
    </source>
</evidence>
<evidence type="ECO:0000256" key="1">
    <source>
        <dbReference type="ARBA" id="ARBA00022722"/>
    </source>
</evidence>
<comment type="caution">
    <text evidence="13">The sequence shown here is derived from an EMBL/GenBank/DDBJ whole genome shotgun (WGS) entry which is preliminary data.</text>
</comment>
<evidence type="ECO:0000256" key="4">
    <source>
        <dbReference type="ARBA" id="ARBA00022801"/>
    </source>
</evidence>
<dbReference type="GO" id="GO:0008821">
    <property type="term" value="F:crossover junction DNA endonuclease activity"/>
    <property type="evidence" value="ECO:0007669"/>
    <property type="project" value="TreeGrafter"/>
</dbReference>
<dbReference type="GO" id="GO:0000724">
    <property type="term" value="P:double-strand break repair via homologous recombination"/>
    <property type="evidence" value="ECO:0007669"/>
    <property type="project" value="TreeGrafter"/>
</dbReference>
<feature type="region of interest" description="Disordered" evidence="10">
    <location>
        <begin position="303"/>
        <end position="338"/>
    </location>
</feature>
<dbReference type="Proteomes" id="UP000636800">
    <property type="component" value="Chromosome 12"/>
</dbReference>
<feature type="domain" description="GIY-YIG" evidence="12">
    <location>
        <begin position="850"/>
        <end position="932"/>
    </location>
</feature>
<evidence type="ECO:0000256" key="2">
    <source>
        <dbReference type="ARBA" id="ARBA00022759"/>
    </source>
</evidence>
<comment type="subcellular location">
    <subcellularLocation>
        <location evidence="8">Nucleus</location>
    </subcellularLocation>
</comment>
<protein>
    <recommendedName>
        <fullName evidence="8">Structure-specific endonuclease subunit SLX1 homolog</fullName>
        <ecNumber evidence="8">3.1.-.-</ecNumber>
    </recommendedName>
</protein>
<reference evidence="13 14" key="1">
    <citation type="journal article" date="2020" name="Nat. Food">
        <title>A phased Vanilla planifolia genome enables genetic improvement of flavour and production.</title>
        <authorList>
            <person name="Hasing T."/>
            <person name="Tang H."/>
            <person name="Brym M."/>
            <person name="Khazi F."/>
            <person name="Huang T."/>
            <person name="Chambers A.H."/>
        </authorList>
    </citation>
    <scope>NUCLEOTIDE SEQUENCE [LARGE SCALE GENOMIC DNA]</scope>
    <source>
        <tissue evidence="13">Leaf</tissue>
    </source>
</reference>
<dbReference type="CDD" id="cd10455">
    <property type="entry name" value="GIY-YIG_SLX1"/>
    <property type="match status" value="1"/>
</dbReference>
<dbReference type="Pfam" id="PF01541">
    <property type="entry name" value="GIY-YIG"/>
    <property type="match status" value="1"/>
</dbReference>
<comment type="similarity">
    <text evidence="8">Belongs to the SLX1 family.</text>
</comment>
<feature type="compositionally biased region" description="Polar residues" evidence="10">
    <location>
        <begin position="481"/>
        <end position="490"/>
    </location>
</feature>
<keyword evidence="11" id="KW-1133">Transmembrane helix</keyword>
<evidence type="ECO:0000256" key="11">
    <source>
        <dbReference type="SAM" id="Phobius"/>
    </source>
</evidence>
<feature type="transmembrane region" description="Helical" evidence="11">
    <location>
        <begin position="185"/>
        <end position="205"/>
    </location>
</feature>
<gene>
    <name evidence="13" type="ORF">HPP92_022854</name>
</gene>